<feature type="region of interest" description="Disordered" evidence="1">
    <location>
        <begin position="182"/>
        <end position="215"/>
    </location>
</feature>
<reference evidence="2 3" key="1">
    <citation type="submission" date="2019-03" db="EMBL/GenBank/DDBJ databases">
        <title>Single cell metagenomics reveals metabolic interactions within the superorganism composed of flagellate Streblomastix strix and complex community of Bacteroidetes bacteria on its surface.</title>
        <authorList>
            <person name="Treitli S.C."/>
            <person name="Kolisko M."/>
            <person name="Husnik F."/>
            <person name="Keeling P."/>
            <person name="Hampl V."/>
        </authorList>
    </citation>
    <scope>NUCLEOTIDE SEQUENCE [LARGE SCALE GENOMIC DNA]</scope>
    <source>
        <strain evidence="2">ST1C</strain>
    </source>
</reference>
<accession>A0A5J4W6I5</accession>
<name>A0A5J4W6I5_9EUKA</name>
<evidence type="ECO:0000313" key="2">
    <source>
        <dbReference type="EMBL" id="KAA6390534.1"/>
    </source>
</evidence>
<dbReference type="Proteomes" id="UP000324800">
    <property type="component" value="Unassembled WGS sequence"/>
</dbReference>
<gene>
    <name evidence="2" type="ORF">EZS28_013939</name>
</gene>
<evidence type="ECO:0000256" key="1">
    <source>
        <dbReference type="SAM" id="MobiDB-lite"/>
    </source>
</evidence>
<proteinExistence type="predicted"/>
<feature type="compositionally biased region" description="Basic and acidic residues" evidence="1">
    <location>
        <begin position="203"/>
        <end position="215"/>
    </location>
</feature>
<feature type="region of interest" description="Disordered" evidence="1">
    <location>
        <begin position="60"/>
        <end position="81"/>
    </location>
</feature>
<feature type="compositionally biased region" description="Polar residues" evidence="1">
    <location>
        <begin position="60"/>
        <end position="73"/>
    </location>
</feature>
<dbReference type="AlphaFoldDB" id="A0A5J4W6I5"/>
<dbReference type="EMBL" id="SNRW01003188">
    <property type="protein sequence ID" value="KAA6390534.1"/>
    <property type="molecule type" value="Genomic_DNA"/>
</dbReference>
<comment type="caution">
    <text evidence="2">The sequence shown here is derived from an EMBL/GenBank/DDBJ whole genome shotgun (WGS) entry which is preliminary data.</text>
</comment>
<evidence type="ECO:0000313" key="3">
    <source>
        <dbReference type="Proteomes" id="UP000324800"/>
    </source>
</evidence>
<sequence>MLQWSLFQPQRNAVLSIDGFQNLFQMPLAGDHRDQEAIMFENLRLRRRYFDPELGSHNIANRNQASIKDSTGGQLDDRNGRALDHSRVDGRVFVLAVEYKCNNDAYVNILKEENIEVTKTFDGTSQVKDSHKNKRLDIGNWRDPMHKSTTQTRIALHQVTLEAERQGSSRYLLINRYTSRDQTGEQQFRQAHPVQDDGITNQKESEEGFRSWRME</sequence>
<organism evidence="2 3">
    <name type="scientific">Streblomastix strix</name>
    <dbReference type="NCBI Taxonomy" id="222440"/>
    <lineage>
        <taxon>Eukaryota</taxon>
        <taxon>Metamonada</taxon>
        <taxon>Preaxostyla</taxon>
        <taxon>Oxymonadida</taxon>
        <taxon>Streblomastigidae</taxon>
        <taxon>Streblomastix</taxon>
    </lineage>
</organism>
<protein>
    <submittedName>
        <fullName evidence="2">Uncharacterized protein</fullName>
    </submittedName>
</protein>